<protein>
    <submittedName>
        <fullName evidence="8">IMP dehydrogenase</fullName>
    </submittedName>
</protein>
<dbReference type="GO" id="GO:0008270">
    <property type="term" value="F:zinc ion binding"/>
    <property type="evidence" value="ECO:0007669"/>
    <property type="project" value="InterPro"/>
</dbReference>
<dbReference type="Gene3D" id="3.40.50.720">
    <property type="entry name" value="NAD(P)-binding Rossmann-like Domain"/>
    <property type="match status" value="1"/>
</dbReference>
<keyword evidence="9" id="KW-1185">Reference proteome</keyword>
<dbReference type="PANTHER" id="PTHR42813:SF2">
    <property type="entry name" value="DEHYDROGENASE, ZINC-CONTAINING, PUTATIVE (AFU_ORTHOLOGUE AFUA_2G02810)-RELATED"/>
    <property type="match status" value="1"/>
</dbReference>
<sequence>MRAAVFLGERTVECEYRPDPHIVDPADAIVRVGLASVCGSDLWHYRGLTDYVPGSPIGHEFIGIVEQVGSDVATVAPGDFVISPWSYSDGTCPNCRAGMTTACVNGGFIPRDNHSGGQGELVRLPLADGTLVKVPGSMADYSTDILASLLTLSDVMGTGNHAAVSAEVQKGDTVAVVGDGAVGLCGVIAAKRLGAERIVALSRNPSRQRLAERFGATDVVAERGEDAVAAVKELTGGIGVDAALECVGTNQSMQTAIGICRAGAMVGNVGLPHGVEISAPEIFARNVGVHGGTAPVRVYLPELMGDVLTQRIDPGKVFDFRTDLDSIGVAYAAMDERRAIKSLVTVADLF</sequence>
<evidence type="ECO:0000256" key="2">
    <source>
        <dbReference type="ARBA" id="ARBA00022723"/>
    </source>
</evidence>
<accession>A0AAJ3TTX3</accession>
<evidence type="ECO:0000256" key="5">
    <source>
        <dbReference type="RuleBase" id="RU361277"/>
    </source>
</evidence>
<reference evidence="8 9" key="1">
    <citation type="submission" date="2016-01" db="EMBL/GenBank/DDBJ databases">
        <title>The new phylogeny of the genus Mycobacterium.</title>
        <authorList>
            <person name="Tarcisio F."/>
            <person name="Conor M."/>
            <person name="Antonella G."/>
            <person name="Elisabetta G."/>
            <person name="Giulia F.S."/>
            <person name="Sara T."/>
            <person name="Anna F."/>
            <person name="Clotilde B."/>
            <person name="Roberto B."/>
            <person name="Veronica D.S."/>
            <person name="Fabio R."/>
            <person name="Monica P."/>
            <person name="Olivier J."/>
            <person name="Enrico T."/>
            <person name="Nicola S."/>
        </authorList>
    </citation>
    <scope>NUCLEOTIDE SEQUENCE [LARGE SCALE GENOMIC DNA]</scope>
    <source>
        <strain evidence="8 9">DSM 44616</strain>
    </source>
</reference>
<dbReference type="Pfam" id="PF00107">
    <property type="entry name" value="ADH_zinc_N"/>
    <property type="match status" value="1"/>
</dbReference>
<dbReference type="Gene3D" id="3.90.180.10">
    <property type="entry name" value="Medium-chain alcohol dehydrogenases, catalytic domain"/>
    <property type="match status" value="1"/>
</dbReference>
<name>A0AAJ3TTX3_9MYCO</name>
<dbReference type="InterPro" id="IPR002328">
    <property type="entry name" value="ADH_Zn_CS"/>
</dbReference>
<dbReference type="EMBL" id="LQPR01000049">
    <property type="protein sequence ID" value="ORW69101.1"/>
    <property type="molecule type" value="Genomic_DNA"/>
</dbReference>
<organism evidence="8 9">
    <name type="scientific">Mycobacterium saskatchewanense</name>
    <dbReference type="NCBI Taxonomy" id="220927"/>
    <lineage>
        <taxon>Bacteria</taxon>
        <taxon>Bacillati</taxon>
        <taxon>Actinomycetota</taxon>
        <taxon>Actinomycetes</taxon>
        <taxon>Mycobacteriales</taxon>
        <taxon>Mycobacteriaceae</taxon>
        <taxon>Mycobacterium</taxon>
        <taxon>Mycobacterium simiae complex</taxon>
    </lineage>
</organism>
<feature type="domain" description="Alcohol dehydrogenase-like N-terminal" evidence="7">
    <location>
        <begin position="25"/>
        <end position="135"/>
    </location>
</feature>
<comment type="caution">
    <text evidence="8">The sequence shown here is derived from an EMBL/GenBank/DDBJ whole genome shotgun (WGS) entry which is preliminary data.</text>
</comment>
<dbReference type="GO" id="GO:0016491">
    <property type="term" value="F:oxidoreductase activity"/>
    <property type="evidence" value="ECO:0007669"/>
    <property type="project" value="UniProtKB-KW"/>
</dbReference>
<comment type="similarity">
    <text evidence="5">Belongs to the zinc-containing alcohol dehydrogenase family.</text>
</comment>
<evidence type="ECO:0000259" key="6">
    <source>
        <dbReference type="Pfam" id="PF00107"/>
    </source>
</evidence>
<gene>
    <name evidence="8" type="ORF">AWC23_20365</name>
</gene>
<dbReference type="Pfam" id="PF08240">
    <property type="entry name" value="ADH_N"/>
    <property type="match status" value="1"/>
</dbReference>
<dbReference type="SUPFAM" id="SSF50129">
    <property type="entry name" value="GroES-like"/>
    <property type="match status" value="1"/>
</dbReference>
<dbReference type="RefSeq" id="WP_085257311.1">
    <property type="nucleotide sequence ID" value="NZ_LQPR01000049.1"/>
</dbReference>
<keyword evidence="4" id="KW-0560">Oxidoreductase</keyword>
<dbReference type="InterPro" id="IPR013149">
    <property type="entry name" value="ADH-like_C"/>
</dbReference>
<dbReference type="InterPro" id="IPR013154">
    <property type="entry name" value="ADH-like_N"/>
</dbReference>
<dbReference type="InterPro" id="IPR011032">
    <property type="entry name" value="GroES-like_sf"/>
</dbReference>
<feature type="domain" description="Alcohol dehydrogenase-like C-terminal" evidence="6">
    <location>
        <begin position="181"/>
        <end position="291"/>
    </location>
</feature>
<keyword evidence="2 5" id="KW-0479">Metal-binding</keyword>
<dbReference type="InterPro" id="IPR036291">
    <property type="entry name" value="NAD(P)-bd_dom_sf"/>
</dbReference>
<dbReference type="Proteomes" id="UP000193387">
    <property type="component" value="Unassembled WGS sequence"/>
</dbReference>
<proteinExistence type="inferred from homology"/>
<dbReference type="SUPFAM" id="SSF51735">
    <property type="entry name" value="NAD(P)-binding Rossmann-fold domains"/>
    <property type="match status" value="1"/>
</dbReference>
<evidence type="ECO:0000259" key="7">
    <source>
        <dbReference type="Pfam" id="PF08240"/>
    </source>
</evidence>
<evidence type="ECO:0000313" key="9">
    <source>
        <dbReference type="Proteomes" id="UP000193387"/>
    </source>
</evidence>
<dbReference type="PROSITE" id="PS00059">
    <property type="entry name" value="ADH_ZINC"/>
    <property type="match status" value="1"/>
</dbReference>
<comment type="cofactor">
    <cofactor evidence="1 5">
        <name>Zn(2+)</name>
        <dbReference type="ChEBI" id="CHEBI:29105"/>
    </cofactor>
</comment>
<evidence type="ECO:0000313" key="8">
    <source>
        <dbReference type="EMBL" id="ORW69101.1"/>
    </source>
</evidence>
<evidence type="ECO:0000256" key="1">
    <source>
        <dbReference type="ARBA" id="ARBA00001947"/>
    </source>
</evidence>
<dbReference type="PANTHER" id="PTHR42813">
    <property type="entry name" value="ZINC-TYPE ALCOHOL DEHYDROGENASE-LIKE"/>
    <property type="match status" value="1"/>
</dbReference>
<evidence type="ECO:0000256" key="4">
    <source>
        <dbReference type="ARBA" id="ARBA00023002"/>
    </source>
</evidence>
<keyword evidence="3 5" id="KW-0862">Zinc</keyword>
<evidence type="ECO:0000256" key="3">
    <source>
        <dbReference type="ARBA" id="ARBA00022833"/>
    </source>
</evidence>
<dbReference type="AlphaFoldDB" id="A0AAJ3TTX3"/>
<dbReference type="CDD" id="cd08287">
    <property type="entry name" value="FDH_like_ADH3"/>
    <property type="match status" value="1"/>
</dbReference>